<evidence type="ECO:0000256" key="3">
    <source>
        <dbReference type="ARBA" id="ARBA00022844"/>
    </source>
</evidence>
<organism evidence="4">
    <name type="scientific">Rehmannia virus 1</name>
    <dbReference type="NCBI Taxonomy" id="2316740"/>
    <lineage>
        <taxon>Viruses</taxon>
        <taxon>Riboviria</taxon>
        <taxon>Orthornavirae</taxon>
        <taxon>Kitrinoviricota</taxon>
        <taxon>Alsuviricetes</taxon>
        <taxon>Martellivirales</taxon>
        <taxon>Closteroviridae</taxon>
        <taxon>Closterovirus</taxon>
        <taxon>Closterovirus rehmanniae</taxon>
    </lineage>
</organism>
<comment type="subcellular location">
    <subcellularLocation>
        <location evidence="1">Virion</location>
    </subcellularLocation>
</comment>
<name>A0A385HW58_9CLOS</name>
<dbReference type="EMBL" id="MH033657">
    <property type="protein sequence ID" value="AXY55038.1"/>
    <property type="molecule type" value="Genomic_RNA"/>
</dbReference>
<reference evidence="4" key="1">
    <citation type="journal article" date="2018" name="Arch. Virol.">
        <title>Identification of rehmannia virus 1, a novel putative member of the genus Closterovirus, from Rehmannia glutinosa.</title>
        <authorList>
            <person name="Kwon S.J."/>
            <person name="Jin M."/>
            <person name="Cho I.S."/>
            <person name="Yoon J.Y."/>
            <person name="Choi G.S."/>
        </authorList>
    </citation>
    <scope>NUCLEOTIDE SEQUENCE [LARGE SCALE GENOMIC DNA]</scope>
    <source>
        <strain evidence="4">Rg</strain>
    </source>
</reference>
<reference evidence="4" key="2">
    <citation type="submission" date="2018-03" db="EMBL/GenBank/DDBJ databases">
        <authorList>
            <person name="Keele B.F."/>
        </authorList>
    </citation>
    <scope>NUCLEOTIDE SEQUENCE</scope>
    <source>
        <strain evidence="4">Rg</strain>
    </source>
</reference>
<keyword evidence="2" id="KW-0167">Capsid protein</keyword>
<proteinExistence type="predicted"/>
<accession>A0A385HW58</accession>
<evidence type="ECO:0000313" key="4">
    <source>
        <dbReference type="EMBL" id="AXY55038.1"/>
    </source>
</evidence>
<gene>
    <name evidence="4" type="primary">ORF6</name>
</gene>
<dbReference type="Pfam" id="PF01785">
    <property type="entry name" value="Closter_coat"/>
    <property type="match status" value="1"/>
</dbReference>
<dbReference type="GO" id="GO:0019028">
    <property type="term" value="C:viral capsid"/>
    <property type="evidence" value="ECO:0007669"/>
    <property type="project" value="UniProtKB-KW"/>
</dbReference>
<sequence>MPAEDKNVESEVLVLDSYKVDDERIVSSTEDIVAIKGKFSDFITNVLKGSGEQIDLHLGMILFACAVRTTSKKAFSTEGILAEYTLSGKKYIVHARDLLNFINSLPQLNARVNKIRVFCRSFANAYLSVCRAYSQQLPKLVRCTKLGIPAQYSYLQADFISDCSELTEHEQAVLVRGRDRALNPVTGAGASSVTNLYELGSRSQQ</sequence>
<evidence type="ECO:0000256" key="2">
    <source>
        <dbReference type="ARBA" id="ARBA00022561"/>
    </source>
</evidence>
<dbReference type="Proteomes" id="UP000290229">
    <property type="component" value="Segment"/>
</dbReference>
<dbReference type="RefSeq" id="YP_009552009.1">
    <property type="nucleotide sequence ID" value="NC_040572.1"/>
</dbReference>
<dbReference type="GeneID" id="41702736"/>
<protein>
    <submittedName>
        <fullName evidence="4">22 kDa protein</fullName>
    </submittedName>
</protein>
<keyword evidence="5" id="KW-1185">Reference proteome</keyword>
<dbReference type="KEGG" id="vg:41702736"/>
<evidence type="ECO:0000256" key="1">
    <source>
        <dbReference type="ARBA" id="ARBA00004328"/>
    </source>
</evidence>
<keyword evidence="3" id="KW-0946">Virion</keyword>
<evidence type="ECO:0000313" key="5">
    <source>
        <dbReference type="Proteomes" id="UP000290229"/>
    </source>
</evidence>
<dbReference type="InterPro" id="IPR002679">
    <property type="entry name" value="Closter_coat"/>
</dbReference>